<accession>A0A246F2V1</accession>
<dbReference type="Proteomes" id="UP000198145">
    <property type="component" value="Unassembled WGS sequence"/>
</dbReference>
<proteinExistence type="predicted"/>
<dbReference type="RefSeq" id="WP_206780684.1">
    <property type="nucleotide sequence ID" value="NZ_NJBA01000127.1"/>
</dbReference>
<dbReference type="AlphaFoldDB" id="A0A246F2V1"/>
<protein>
    <submittedName>
        <fullName evidence="1">Uncharacterized protein</fullName>
    </submittedName>
</protein>
<gene>
    <name evidence="1" type="ORF">CEG18_29455</name>
</gene>
<evidence type="ECO:0000313" key="2">
    <source>
        <dbReference type="Proteomes" id="UP000198145"/>
    </source>
</evidence>
<sequence length="94" mass="10345">MLDEVPVINDFPIGNSQIYTPGIADFQFPSLGYETAVVPMSGGANPRITNMLVEIQVDDPATLLSPTYVIKQFPQDFNAGETVYFYKICLPGIE</sequence>
<reference evidence="1 2" key="1">
    <citation type="submission" date="2017-06" db="EMBL/GenBank/DDBJ databases">
        <title>Draft genome of Pseudomonas nitroreducens DF05.</title>
        <authorList>
            <person name="Iyer R."/>
        </authorList>
    </citation>
    <scope>NUCLEOTIDE SEQUENCE [LARGE SCALE GENOMIC DNA]</scope>
    <source>
        <strain evidence="1 2">DF05</strain>
    </source>
</reference>
<feature type="non-terminal residue" evidence="1">
    <location>
        <position position="94"/>
    </location>
</feature>
<comment type="caution">
    <text evidence="1">The sequence shown here is derived from an EMBL/GenBank/DDBJ whole genome shotgun (WGS) entry which is preliminary data.</text>
</comment>
<dbReference type="EMBL" id="NJBA01000127">
    <property type="protein sequence ID" value="OWP37023.1"/>
    <property type="molecule type" value="Genomic_DNA"/>
</dbReference>
<organism evidence="1 2">
    <name type="scientific">Pseudomonas nitroreducens</name>
    <dbReference type="NCBI Taxonomy" id="46680"/>
    <lineage>
        <taxon>Bacteria</taxon>
        <taxon>Pseudomonadati</taxon>
        <taxon>Pseudomonadota</taxon>
        <taxon>Gammaproteobacteria</taxon>
        <taxon>Pseudomonadales</taxon>
        <taxon>Pseudomonadaceae</taxon>
        <taxon>Pseudomonas</taxon>
    </lineage>
</organism>
<name>A0A246F2V1_PSENT</name>
<evidence type="ECO:0000313" key="1">
    <source>
        <dbReference type="EMBL" id="OWP37023.1"/>
    </source>
</evidence>